<feature type="domain" description="C3HC-type" evidence="8">
    <location>
        <begin position="1"/>
        <end position="112"/>
    </location>
</feature>
<feature type="compositionally biased region" description="Polar residues" evidence="7">
    <location>
        <begin position="502"/>
        <end position="517"/>
    </location>
</feature>
<comment type="subcellular location">
    <subcellularLocation>
        <location evidence="1">Nucleus</location>
    </subcellularLocation>
</comment>
<evidence type="ECO:0000313" key="10">
    <source>
        <dbReference type="EMBL" id="KAK3102325.1"/>
    </source>
</evidence>
<comment type="caution">
    <text evidence="10">The sequence shown here is derived from an EMBL/GenBank/DDBJ whole genome shotgun (WGS) entry which is preliminary data.</text>
</comment>
<evidence type="ECO:0008006" key="12">
    <source>
        <dbReference type="Google" id="ProtNLM"/>
    </source>
</evidence>
<dbReference type="PANTHER" id="PTHR15835">
    <property type="entry name" value="NUCLEAR-INTERACTING PARTNER OF ALK"/>
    <property type="match status" value="1"/>
</dbReference>
<feature type="region of interest" description="Disordered" evidence="7">
    <location>
        <begin position="547"/>
        <end position="576"/>
    </location>
</feature>
<proteinExistence type="predicted"/>
<feature type="compositionally biased region" description="Basic and acidic residues" evidence="7">
    <location>
        <begin position="321"/>
        <end position="351"/>
    </location>
</feature>
<evidence type="ECO:0000256" key="5">
    <source>
        <dbReference type="ARBA" id="ARBA00023242"/>
    </source>
</evidence>
<sequence>MTWLGKPAELSPLVCARYGWQNTDQDLLQCVSCKVIVSGQLPMVWDDNKLYRNCCKKLENRIQTAHEKACKWLANPSPEAILVVDLYNKRDVVQQFLNRVEGLSKIGKYLPEMSVLTLSMQEADQNTLDCVVNEVKETVQEEDIEILQKAVILALCGWKIRTSNGENSVLTCDYCRRHAGVWNYGASNVMDCDSDGSSTYYWEDRRILYSDSSENHEQEKNNDAESEVPQLVENTFERSDSDLPNGDAQVPMDDTSNAESTKASETQVPRDTRDYNDKGNLDQVNKSSEDKNNASDEERNSTSDEDEKNASEEDENSPSDEGEKNASDEDKNSTSDEDRNSTSDKDEKNTCDEDENIASVVDEKNASDEDEKNTSDEDEKNTSDEDEKNTSDEDEKNSCAEDKKNTSDEDEDSSSDEDKNNATDEDSEEASSDDNISEGNQDQCDSEHKMDLQLELSDTDDQGRGMCSLKVKEPSEDLESTSGLENENCAITLKAADNMNVENNECSSVNKDNMNMESNHDENPDEHVNEKCEHKLMHVKDEMVERKLDSDKENSCKNSNDRIETISMNGDSVTNNGNEIRSVEECMENGNVDENIIVEESKQVKNIILSEDTSDNGADSLTKKPDEVHTNSDTTALQDIVTSGDSASTKLVKTSGDSTAEQDIHSNGDSTFIQEAPTKSDSISKQEAHVETNGDSTMKQEIEIHCDHTTIQEAETNGDSTSTEVKNPNSDSAVIQEEGMEVSEHVEQDDVKEDVARGVAKEKITQGSQNAETAGQSRTRKNDTVTAEPPRKRFKSIMKEAFDPLVEHRQWCPWINCYEHVISARTAQLTCSPVGTMDRSLNASNGHIDKDVSEADSMLDNSLDKSLSESEIPPWKRQMYIICPQLRGTGEREPSLLESYKQGSPSAMRAIRKIMKAWT</sequence>
<feature type="compositionally biased region" description="Acidic residues" evidence="7">
    <location>
        <begin position="303"/>
        <end position="320"/>
    </location>
</feature>
<protein>
    <recommendedName>
        <fullName evidence="12">Nuclear-interacting partner of ALK</fullName>
    </recommendedName>
</protein>
<feature type="compositionally biased region" description="Basic and acidic residues" evidence="7">
    <location>
        <begin position="518"/>
        <end position="528"/>
    </location>
</feature>
<feature type="compositionally biased region" description="Polar residues" evidence="7">
    <location>
        <begin position="566"/>
        <end position="576"/>
    </location>
</feature>
<evidence type="ECO:0000259" key="9">
    <source>
        <dbReference type="Pfam" id="PF08600"/>
    </source>
</evidence>
<feature type="compositionally biased region" description="Basic and acidic residues" evidence="7">
    <location>
        <begin position="268"/>
        <end position="280"/>
    </location>
</feature>
<keyword evidence="11" id="KW-1185">Reference proteome</keyword>
<dbReference type="AlphaFoldDB" id="A0AA88YC82"/>
<dbReference type="GO" id="GO:0008270">
    <property type="term" value="F:zinc ion binding"/>
    <property type="evidence" value="ECO:0007669"/>
    <property type="project" value="UniProtKB-KW"/>
</dbReference>
<feature type="region of interest" description="Disordered" evidence="7">
    <location>
        <begin position="502"/>
        <end position="528"/>
    </location>
</feature>
<dbReference type="InterPro" id="IPR013909">
    <property type="entry name" value="NuBaID_C"/>
</dbReference>
<keyword evidence="5" id="KW-0539">Nucleus</keyword>
<feature type="compositionally biased region" description="Basic and acidic residues" evidence="7">
    <location>
        <begin position="287"/>
        <end position="302"/>
    </location>
</feature>
<feature type="compositionally biased region" description="Polar residues" evidence="7">
    <location>
        <begin position="254"/>
        <end position="267"/>
    </location>
</feature>
<feature type="compositionally biased region" description="Polar residues" evidence="7">
    <location>
        <begin position="765"/>
        <end position="777"/>
    </location>
</feature>
<evidence type="ECO:0000256" key="1">
    <source>
        <dbReference type="ARBA" id="ARBA00004123"/>
    </source>
</evidence>
<dbReference type="Pfam" id="PF07967">
    <property type="entry name" value="zf-C3HC"/>
    <property type="match status" value="1"/>
</dbReference>
<comment type="function">
    <text evidence="6">Required for proper positioning of a substantial amount of TPR at the nuclear basket (NB) through interaction with TPR.</text>
</comment>
<feature type="compositionally biased region" description="Basic and acidic residues" evidence="7">
    <location>
        <begin position="621"/>
        <end position="630"/>
    </location>
</feature>
<evidence type="ECO:0000256" key="2">
    <source>
        <dbReference type="ARBA" id="ARBA00022723"/>
    </source>
</evidence>
<keyword evidence="2" id="KW-0479">Metal-binding</keyword>
<keyword evidence="3" id="KW-0863">Zinc-finger</keyword>
<keyword evidence="4" id="KW-0862">Zinc</keyword>
<evidence type="ECO:0000256" key="7">
    <source>
        <dbReference type="SAM" id="MobiDB-lite"/>
    </source>
</evidence>
<feature type="compositionally biased region" description="Basic and acidic residues" evidence="7">
    <location>
        <begin position="361"/>
        <end position="407"/>
    </location>
</feature>
<organism evidence="10 11">
    <name type="scientific">Pinctada imbricata</name>
    <name type="common">Atlantic pearl-oyster</name>
    <name type="synonym">Pinctada martensii</name>
    <dbReference type="NCBI Taxonomy" id="66713"/>
    <lineage>
        <taxon>Eukaryota</taxon>
        <taxon>Metazoa</taxon>
        <taxon>Spiralia</taxon>
        <taxon>Lophotrochozoa</taxon>
        <taxon>Mollusca</taxon>
        <taxon>Bivalvia</taxon>
        <taxon>Autobranchia</taxon>
        <taxon>Pteriomorphia</taxon>
        <taxon>Pterioida</taxon>
        <taxon>Pterioidea</taxon>
        <taxon>Pteriidae</taxon>
        <taxon>Pinctada</taxon>
    </lineage>
</organism>
<gene>
    <name evidence="10" type="ORF">FSP39_010497</name>
</gene>
<evidence type="ECO:0000259" key="8">
    <source>
        <dbReference type="Pfam" id="PF07967"/>
    </source>
</evidence>
<feature type="compositionally biased region" description="Polar residues" evidence="7">
    <location>
        <begin position="631"/>
        <end position="673"/>
    </location>
</feature>
<feature type="domain" description="NuBaID C-terminal" evidence="9">
    <location>
        <begin position="795"/>
        <end position="820"/>
    </location>
</feature>
<feature type="compositionally biased region" description="Acidic residues" evidence="7">
    <location>
        <begin position="423"/>
        <end position="436"/>
    </location>
</feature>
<feature type="compositionally biased region" description="Basic and acidic residues" evidence="7">
    <location>
        <begin position="547"/>
        <end position="564"/>
    </location>
</feature>
<evidence type="ECO:0000256" key="4">
    <source>
        <dbReference type="ARBA" id="ARBA00022833"/>
    </source>
</evidence>
<feature type="region of interest" description="Disordered" evidence="7">
    <location>
        <begin position="609"/>
        <end position="673"/>
    </location>
</feature>
<dbReference type="GO" id="GO:0005634">
    <property type="term" value="C:nucleus"/>
    <property type="evidence" value="ECO:0007669"/>
    <property type="project" value="UniProtKB-SubCell"/>
</dbReference>
<reference evidence="10" key="1">
    <citation type="submission" date="2019-08" db="EMBL/GenBank/DDBJ databases">
        <title>The improved chromosome-level genome for the pearl oyster Pinctada fucata martensii using PacBio sequencing and Hi-C.</title>
        <authorList>
            <person name="Zheng Z."/>
        </authorList>
    </citation>
    <scope>NUCLEOTIDE SEQUENCE</scope>
    <source>
        <strain evidence="10">ZZ-2019</strain>
        <tissue evidence="10">Adductor muscle</tissue>
    </source>
</reference>
<feature type="region of interest" description="Disordered" evidence="7">
    <location>
        <begin position="237"/>
        <end position="483"/>
    </location>
</feature>
<dbReference type="InterPro" id="IPR012935">
    <property type="entry name" value="NuBaID_N"/>
</dbReference>
<evidence type="ECO:0000256" key="3">
    <source>
        <dbReference type="ARBA" id="ARBA00022771"/>
    </source>
</evidence>
<feature type="region of interest" description="Disordered" evidence="7">
    <location>
        <begin position="761"/>
        <end position="789"/>
    </location>
</feature>
<accession>A0AA88YC82</accession>
<dbReference type="Pfam" id="PF08600">
    <property type="entry name" value="NuBaID_C"/>
    <property type="match status" value="2"/>
</dbReference>
<feature type="domain" description="NuBaID C-terminal" evidence="9">
    <location>
        <begin position="150"/>
        <end position="188"/>
    </location>
</feature>
<dbReference type="EMBL" id="VSWD01000005">
    <property type="protein sequence ID" value="KAK3102325.1"/>
    <property type="molecule type" value="Genomic_DNA"/>
</dbReference>
<dbReference type="Proteomes" id="UP001186944">
    <property type="component" value="Unassembled WGS sequence"/>
</dbReference>
<evidence type="ECO:0000313" key="11">
    <source>
        <dbReference type="Proteomes" id="UP001186944"/>
    </source>
</evidence>
<name>A0AA88YC82_PINIB</name>
<evidence type="ECO:0000256" key="6">
    <source>
        <dbReference type="ARBA" id="ARBA00044931"/>
    </source>
</evidence>
<dbReference type="PANTHER" id="PTHR15835:SF6">
    <property type="entry name" value="ZINC FINGER C3HC-TYPE PROTEIN 1"/>
    <property type="match status" value="1"/>
</dbReference>